<dbReference type="Proteomes" id="UP000239156">
    <property type="component" value="Unassembled WGS sequence"/>
</dbReference>
<evidence type="ECO:0000313" key="3">
    <source>
        <dbReference type="EMBL" id="POW10019.1"/>
    </source>
</evidence>
<sequence>MHFTMILGPIMIAFILSIGRVAASARIYTCESQLTKTPPVVKALHGVCRKGSNQYTNAGRSGYLFTCDDKLTSLCCSHDAVSSSASSSHGMSSFKKHLDPKDCVGPRPY</sequence>
<evidence type="ECO:0000256" key="2">
    <source>
        <dbReference type="SAM" id="SignalP"/>
    </source>
</evidence>
<dbReference type="VEuPathDB" id="FungiDB:PSTT_06428"/>
<feature type="compositionally biased region" description="Low complexity" evidence="1">
    <location>
        <begin position="80"/>
        <end position="93"/>
    </location>
</feature>
<feature type="compositionally biased region" description="Basic and acidic residues" evidence="1">
    <location>
        <begin position="96"/>
        <end position="109"/>
    </location>
</feature>
<evidence type="ECO:0008006" key="5">
    <source>
        <dbReference type="Google" id="ProtNLM"/>
    </source>
</evidence>
<reference evidence="3" key="1">
    <citation type="submission" date="2017-12" db="EMBL/GenBank/DDBJ databases">
        <title>Gene loss provides genomic basis for host adaptation in cereal stripe rust fungi.</title>
        <authorList>
            <person name="Xia C."/>
        </authorList>
    </citation>
    <scope>NUCLEOTIDE SEQUENCE [LARGE SCALE GENOMIC DNA]</scope>
    <source>
        <strain evidence="3">93-210</strain>
    </source>
</reference>
<keyword evidence="2" id="KW-0732">Signal</keyword>
<evidence type="ECO:0000256" key="1">
    <source>
        <dbReference type="SAM" id="MobiDB-lite"/>
    </source>
</evidence>
<feature type="chain" id="PRO_5046768138" description="Secreted protein" evidence="2">
    <location>
        <begin position="24"/>
        <end position="109"/>
    </location>
</feature>
<evidence type="ECO:0000313" key="4">
    <source>
        <dbReference type="Proteomes" id="UP000239156"/>
    </source>
</evidence>
<dbReference type="EMBL" id="PKSL01000050">
    <property type="protein sequence ID" value="POW10019.1"/>
    <property type="molecule type" value="Genomic_DNA"/>
</dbReference>
<name>A0A2S4VKJ8_9BASI</name>
<gene>
    <name evidence="3" type="ORF">PSTT_06428</name>
</gene>
<feature type="signal peptide" evidence="2">
    <location>
        <begin position="1"/>
        <end position="23"/>
    </location>
</feature>
<keyword evidence="4" id="KW-1185">Reference proteome</keyword>
<comment type="caution">
    <text evidence="3">The sequence shown here is derived from an EMBL/GenBank/DDBJ whole genome shotgun (WGS) entry which is preliminary data.</text>
</comment>
<dbReference type="VEuPathDB" id="FungiDB:PSHT_05540"/>
<feature type="region of interest" description="Disordered" evidence="1">
    <location>
        <begin position="80"/>
        <end position="109"/>
    </location>
</feature>
<organism evidence="3 4">
    <name type="scientific">Puccinia striiformis</name>
    <dbReference type="NCBI Taxonomy" id="27350"/>
    <lineage>
        <taxon>Eukaryota</taxon>
        <taxon>Fungi</taxon>
        <taxon>Dikarya</taxon>
        <taxon>Basidiomycota</taxon>
        <taxon>Pucciniomycotina</taxon>
        <taxon>Pucciniomycetes</taxon>
        <taxon>Pucciniales</taxon>
        <taxon>Pucciniaceae</taxon>
        <taxon>Puccinia</taxon>
    </lineage>
</organism>
<accession>A0A2S4VKJ8</accession>
<protein>
    <recommendedName>
        <fullName evidence="5">Secreted protein</fullName>
    </recommendedName>
</protein>
<proteinExistence type="predicted"/>